<evidence type="ECO:0000259" key="1">
    <source>
        <dbReference type="Pfam" id="PF00899"/>
    </source>
</evidence>
<name>W2C8P2_9BACT</name>
<dbReference type="InterPro" id="IPR035985">
    <property type="entry name" value="Ubiquitin-activating_enz"/>
</dbReference>
<reference evidence="2 3" key="1">
    <citation type="submission" date="2013-11" db="EMBL/GenBank/DDBJ databases">
        <title>Single cell genomics of uncultured Tannerella BU063 (oral taxon 286).</title>
        <authorList>
            <person name="Beall C.J."/>
            <person name="Campbell A.G."/>
            <person name="Griffen A.L."/>
            <person name="Podar M."/>
            <person name="Leys E.J."/>
        </authorList>
    </citation>
    <scope>NUCLEOTIDE SEQUENCE [LARGE SCALE GENOMIC DNA]</scope>
    <source>
        <strain evidence="2">Cell 2</strain>
    </source>
</reference>
<feature type="domain" description="THIF-type NAD/FAD binding fold" evidence="1">
    <location>
        <begin position="13"/>
        <end position="173"/>
    </location>
</feature>
<dbReference type="AlphaFoldDB" id="W2C8P2"/>
<dbReference type="GO" id="GO:0061504">
    <property type="term" value="P:cyclic threonylcarbamoyladenosine biosynthetic process"/>
    <property type="evidence" value="ECO:0007669"/>
    <property type="project" value="TreeGrafter"/>
</dbReference>
<protein>
    <submittedName>
        <fullName evidence="2">Thiazole biosynthesis protein ThiF</fullName>
    </submittedName>
</protein>
<dbReference type="InterPro" id="IPR045886">
    <property type="entry name" value="ThiF/MoeB/HesA"/>
</dbReference>
<dbReference type="PATRIC" id="fig|1411148.3.peg.206"/>
<sequence>MNENDLFFSRTELLIGREAMLRMERARMILFGVGGVGSWCAEGLVRSGVRRLTLVDSDRVSPTNINRQLPATRQTVGRVKVDVLKERLTEINPEAAIDAIAGVYNADTAASFGLEEYDYIIDAIDSLQEKVHLIRTATRLPQATFFSSMGAALKADPQRIRVAKFRRVAGCPLAAALRRRLKQGEPPARDFLCVYSDEVLENQGAPSASLDGANPAPVSTWDARKARINGTLAHITAIFGFTLSGLVIQDIIHKTSDSHVG</sequence>
<dbReference type="PANTHER" id="PTHR43267:SF1">
    <property type="entry name" value="TRNA THREONYLCARBAMOYLADENOSINE DEHYDRATASE"/>
    <property type="match status" value="1"/>
</dbReference>
<dbReference type="SUPFAM" id="SSF69572">
    <property type="entry name" value="Activating enzymes of the ubiquitin-like proteins"/>
    <property type="match status" value="1"/>
</dbReference>
<comment type="caution">
    <text evidence="2">The sequence shown here is derived from an EMBL/GenBank/DDBJ whole genome shotgun (WGS) entry which is preliminary data.</text>
</comment>
<dbReference type="Gene3D" id="3.40.50.720">
    <property type="entry name" value="NAD(P)-binding Rossmann-like Domain"/>
    <property type="match status" value="1"/>
</dbReference>
<gene>
    <name evidence="2" type="ORF">N425_02135</name>
</gene>
<dbReference type="CDD" id="cd00755">
    <property type="entry name" value="YgdL_like"/>
    <property type="match status" value="1"/>
</dbReference>
<dbReference type="PANTHER" id="PTHR43267">
    <property type="entry name" value="TRNA THREONYLCARBAMOYLADENOSINE DEHYDRATASE"/>
    <property type="match status" value="1"/>
</dbReference>
<dbReference type="Pfam" id="PF00899">
    <property type="entry name" value="ThiF"/>
    <property type="match status" value="1"/>
</dbReference>
<proteinExistence type="predicted"/>
<dbReference type="GO" id="GO:0008641">
    <property type="term" value="F:ubiquitin-like modifier activating enzyme activity"/>
    <property type="evidence" value="ECO:0007669"/>
    <property type="project" value="InterPro"/>
</dbReference>
<evidence type="ECO:0000313" key="2">
    <source>
        <dbReference type="EMBL" id="ETK02841.1"/>
    </source>
</evidence>
<dbReference type="GO" id="GO:0061503">
    <property type="term" value="F:tRNA threonylcarbamoyladenosine dehydratase"/>
    <property type="evidence" value="ECO:0007669"/>
    <property type="project" value="TreeGrafter"/>
</dbReference>
<accession>W2C8P2</accession>
<dbReference type="InterPro" id="IPR000594">
    <property type="entry name" value="ThiF_NAD_FAD-bd"/>
</dbReference>
<organism evidence="2 3">
    <name type="scientific">Tannerella sp. oral taxon BU063 isolate Cell 2</name>
    <dbReference type="NCBI Taxonomy" id="1411148"/>
    <lineage>
        <taxon>Bacteria</taxon>
        <taxon>Pseudomonadati</taxon>
        <taxon>Bacteroidota</taxon>
        <taxon>Bacteroidia</taxon>
        <taxon>Bacteroidales</taxon>
        <taxon>Tannerellaceae</taxon>
        <taxon>Tannerella</taxon>
    </lineage>
</organism>
<evidence type="ECO:0000313" key="3">
    <source>
        <dbReference type="Proteomes" id="UP000018837"/>
    </source>
</evidence>
<dbReference type="Proteomes" id="UP000018837">
    <property type="component" value="Unassembled WGS sequence"/>
</dbReference>
<dbReference type="EMBL" id="AYUF01000295">
    <property type="protein sequence ID" value="ETK02841.1"/>
    <property type="molecule type" value="Genomic_DNA"/>
</dbReference>